<keyword evidence="2" id="KW-1133">Transmembrane helix</keyword>
<feature type="compositionally biased region" description="Low complexity" evidence="1">
    <location>
        <begin position="94"/>
        <end position="103"/>
    </location>
</feature>
<dbReference type="InterPro" id="IPR015943">
    <property type="entry name" value="WD40/YVTN_repeat-like_dom_sf"/>
</dbReference>
<dbReference type="InterPro" id="IPR011964">
    <property type="entry name" value="YVTN_b-propeller_repeat"/>
</dbReference>
<evidence type="ECO:0000256" key="1">
    <source>
        <dbReference type="SAM" id="MobiDB-lite"/>
    </source>
</evidence>
<dbReference type="AlphaFoldDB" id="A0A255DDI5"/>
<evidence type="ECO:0000256" key="2">
    <source>
        <dbReference type="SAM" id="Phobius"/>
    </source>
</evidence>
<dbReference type="PANTHER" id="PTHR47197">
    <property type="entry name" value="PROTEIN NIRF"/>
    <property type="match status" value="1"/>
</dbReference>
<dbReference type="NCBIfam" id="TIGR02276">
    <property type="entry name" value="beta_rpt_yvtn"/>
    <property type="match status" value="3"/>
</dbReference>
<name>A0A255DDI5_9MYCO</name>
<evidence type="ECO:0000313" key="4">
    <source>
        <dbReference type="Proteomes" id="UP000216063"/>
    </source>
</evidence>
<dbReference type="InterPro" id="IPR011045">
    <property type="entry name" value="N2O_reductase_N"/>
</dbReference>
<evidence type="ECO:0000313" key="3">
    <source>
        <dbReference type="EMBL" id="OYN77497.1"/>
    </source>
</evidence>
<proteinExistence type="predicted"/>
<feature type="region of interest" description="Disordered" evidence="1">
    <location>
        <begin position="87"/>
        <end position="119"/>
    </location>
</feature>
<organism evidence="3 4">
    <name type="scientific">Mycolicibacterium sphagni</name>
    <dbReference type="NCBI Taxonomy" id="1786"/>
    <lineage>
        <taxon>Bacteria</taxon>
        <taxon>Bacillati</taxon>
        <taxon>Actinomycetota</taxon>
        <taxon>Actinomycetes</taxon>
        <taxon>Mycobacteriales</taxon>
        <taxon>Mycobacteriaceae</taxon>
        <taxon>Mycolicibacterium</taxon>
    </lineage>
</organism>
<reference evidence="3 4" key="1">
    <citation type="submission" date="2017-07" db="EMBL/GenBank/DDBJ databases">
        <title>The new phylogeny of genus Mycobacterium.</title>
        <authorList>
            <person name="Tortoli E."/>
            <person name="Trovato A."/>
            <person name="Cirillo D.M."/>
        </authorList>
    </citation>
    <scope>NUCLEOTIDE SEQUENCE [LARGE SCALE GENOMIC DNA]</scope>
    <source>
        <strain evidence="3 4">ATCC 33027</strain>
    </source>
</reference>
<protein>
    <submittedName>
        <fullName evidence="3">Uncharacterized protein</fullName>
    </submittedName>
</protein>
<keyword evidence="4" id="KW-1185">Reference proteome</keyword>
<dbReference type="Gene3D" id="2.130.10.10">
    <property type="entry name" value="YVTN repeat-like/Quinoprotein amine dehydrogenase"/>
    <property type="match status" value="2"/>
</dbReference>
<keyword evidence="2" id="KW-0812">Transmembrane</keyword>
<feature type="transmembrane region" description="Helical" evidence="2">
    <location>
        <begin position="65"/>
        <end position="89"/>
    </location>
</feature>
<gene>
    <name evidence="3" type="ORF">CG716_18390</name>
</gene>
<dbReference type="InterPro" id="IPR051200">
    <property type="entry name" value="Host-pathogen_enzymatic-act"/>
</dbReference>
<dbReference type="PANTHER" id="PTHR47197:SF3">
    <property type="entry name" value="DIHYDRO-HEME D1 DEHYDROGENASE"/>
    <property type="match status" value="1"/>
</dbReference>
<sequence length="662" mass="65954">MCERSVPIRPAVVVGAESTARPWDRGVLMSTNRGATSRITHCAKATSAHVGTGRHRCARRRALPVSAWLGIGALGVGLGAAVAGGSGIAHADRPAPSSTASTPGPKLATSRSAGSVDAPRAVITSGPTHYKTVNVSAPSSAAVTATDHETAVITTEHPSPAPVLGGPATGAVRSTVSAPVRSTVMTTSTVSPAADVSAPPSLLTEVTNALLTLGGLNTTTPSPAAGNLVQLVFYSAARWLEDTFNPAGIPIAGTPTIGAADPTTGAVTFHPVFTDAAGAPLTYQATSNQGTVTVNEDGVYTFIPNTAARLSATGASEATVTMVAYNGVQSTIKTIHVPLSVSTPTVLSTIKVFGIGTDDVAVSPNTGAELVLTTTAGVSVIDTATDSVTATVPVSSYYAPDTVAITPDGEGAYVTVPGGTTLQGGQGTVVEVNLFNNTVFGSTQVGYEPMGLAVGPAGTPAAEKLYVVNSCPSGALPCTGGNDTVSVINTATNKVTATITVGGFASEVAVSTNGKFAYVTNSGTVSVINTATNQVSKTIQTGITGNLGAGLAVSPNGKELYEADPFKSSLDVINATTGKVTAKIPVGNNPLAVAVSPDGSVVYVANAGEGNTLGTTVSVISTATNKVIDTITVGREPSGIAVSPDGAKLYVTTGDGLYVIGV</sequence>
<dbReference type="OrthoDB" id="4627279at2"/>
<keyword evidence="2" id="KW-0472">Membrane</keyword>
<dbReference type="Proteomes" id="UP000216063">
    <property type="component" value="Unassembled WGS sequence"/>
</dbReference>
<dbReference type="EMBL" id="NOZR01000016">
    <property type="protein sequence ID" value="OYN77497.1"/>
    <property type="molecule type" value="Genomic_DNA"/>
</dbReference>
<dbReference type="SUPFAM" id="SSF50974">
    <property type="entry name" value="Nitrous oxide reductase, N-terminal domain"/>
    <property type="match status" value="1"/>
</dbReference>
<accession>A0A255DDI5</accession>
<comment type="caution">
    <text evidence="3">The sequence shown here is derived from an EMBL/GenBank/DDBJ whole genome shotgun (WGS) entry which is preliminary data.</text>
</comment>